<dbReference type="Proteomes" id="UP000664859">
    <property type="component" value="Unassembled WGS sequence"/>
</dbReference>
<sequence length="604" mass="67327">MAEEHKDAEAAEDRDERFAKVLIELVSLDVAPPPALLDGARRWCRKLATPALEAARKQLAAEGEEIVKERTALVSKKKSFEEAQRELEGEKRKLDEKHREELRKLQERQQEEQRKLLKAQEDLDGRVQTLRHSLGKLHAQGVDLNARMEAQLQADPSRRLARYLDLADALLEKDNKRRQDERPPLQPVQQNQQDPAPQGLPPPVQQALQENQQPAPSPPLQEDHQPELSPQRRPPSPVQQEAAAAAADAAMALGELAVGSPAADAGGQPVLEVSPQQHAGLAAQQLTPMQVRAQEREGTPPPQPEQQQQLDVAAESEQGRHRGPPARAEMGSPLLPGVAPAQPRHVLKRKRLHKGQRSWPTDQESNVLQAAFEDTSMKLQDRVICGLARYVREEGERSIRPEQLDQILHTVGIVRSSWKNWHGRLCLKKDRQGIVLKGVGDGDTPVLRKEGIGTASKYFMPKELVEWGRNFVSKHTPAPPAEEETDVEDQARDNDDGYEDSSDEDEQERGGGRRGRTIGLADIFGPPVNRRVDDEDAGRRAAIRNAATRRGFEHVLDADGSDFTAQALGRARAKLPKDLFLEMNRSIQTRRDDNSPRVFAIDGS</sequence>
<feature type="region of interest" description="Disordered" evidence="2">
    <location>
        <begin position="473"/>
        <end position="536"/>
    </location>
</feature>
<name>A0A835YSI5_9STRA</name>
<gene>
    <name evidence="3" type="ORF">JKP88DRAFT_279502</name>
</gene>
<evidence type="ECO:0000313" key="4">
    <source>
        <dbReference type="Proteomes" id="UP000664859"/>
    </source>
</evidence>
<feature type="coiled-coil region" evidence="1">
    <location>
        <begin position="73"/>
        <end position="122"/>
    </location>
</feature>
<keyword evidence="1" id="KW-0175">Coiled coil</keyword>
<evidence type="ECO:0000313" key="3">
    <source>
        <dbReference type="EMBL" id="KAG5180630.1"/>
    </source>
</evidence>
<dbReference type="OrthoDB" id="7492763at2759"/>
<dbReference type="EMBL" id="JAFCMP010000379">
    <property type="protein sequence ID" value="KAG5180630.1"/>
    <property type="molecule type" value="Genomic_DNA"/>
</dbReference>
<feature type="compositionally biased region" description="Acidic residues" evidence="2">
    <location>
        <begin position="496"/>
        <end position="507"/>
    </location>
</feature>
<feature type="region of interest" description="Disordered" evidence="2">
    <location>
        <begin position="292"/>
        <end position="343"/>
    </location>
</feature>
<feature type="compositionally biased region" description="Basic and acidic residues" evidence="2">
    <location>
        <begin position="173"/>
        <end position="183"/>
    </location>
</feature>
<organism evidence="3 4">
    <name type="scientific">Tribonema minus</name>
    <dbReference type="NCBI Taxonomy" id="303371"/>
    <lineage>
        <taxon>Eukaryota</taxon>
        <taxon>Sar</taxon>
        <taxon>Stramenopiles</taxon>
        <taxon>Ochrophyta</taxon>
        <taxon>PX clade</taxon>
        <taxon>Xanthophyceae</taxon>
        <taxon>Tribonematales</taxon>
        <taxon>Tribonemataceae</taxon>
        <taxon>Tribonema</taxon>
    </lineage>
</organism>
<dbReference type="AlphaFoldDB" id="A0A835YSI5"/>
<accession>A0A835YSI5</accession>
<protein>
    <submittedName>
        <fullName evidence="3">Uncharacterized protein</fullName>
    </submittedName>
</protein>
<comment type="caution">
    <text evidence="3">The sequence shown here is derived from an EMBL/GenBank/DDBJ whole genome shotgun (WGS) entry which is preliminary data.</text>
</comment>
<feature type="region of interest" description="Disordered" evidence="2">
    <location>
        <begin position="173"/>
        <end position="247"/>
    </location>
</feature>
<feature type="compositionally biased region" description="Low complexity" evidence="2">
    <location>
        <begin position="238"/>
        <end position="247"/>
    </location>
</feature>
<proteinExistence type="predicted"/>
<reference evidence="3" key="1">
    <citation type="submission" date="2021-02" db="EMBL/GenBank/DDBJ databases">
        <title>First Annotated Genome of the Yellow-green Alga Tribonema minus.</title>
        <authorList>
            <person name="Mahan K.M."/>
        </authorList>
    </citation>
    <scope>NUCLEOTIDE SEQUENCE</scope>
    <source>
        <strain evidence="3">UTEX B ZZ1240</strain>
    </source>
</reference>
<evidence type="ECO:0000256" key="2">
    <source>
        <dbReference type="SAM" id="MobiDB-lite"/>
    </source>
</evidence>
<evidence type="ECO:0000256" key="1">
    <source>
        <dbReference type="SAM" id="Coils"/>
    </source>
</evidence>
<keyword evidence="4" id="KW-1185">Reference proteome</keyword>